<sequence>MLYKKHVFICTNQRPEGSRISCGEEHGLMLVAEFKKLIKNKNLNTEIRAQRTGCMETCELGPSVVVYPEGVFYGKVQMSDVAEIVNEHLENNRIVERLQLTEGDFCQLPWKKC</sequence>
<dbReference type="Gene3D" id="3.40.30.10">
    <property type="entry name" value="Glutaredoxin"/>
    <property type="match status" value="1"/>
</dbReference>
<dbReference type="Proteomes" id="UP000466586">
    <property type="component" value="Unassembled WGS sequence"/>
</dbReference>
<keyword evidence="2" id="KW-1185">Reference proteome</keyword>
<protein>
    <submittedName>
        <fullName evidence="1">(2Fe-2S) ferredoxin domain-containing protein</fullName>
    </submittedName>
</protein>
<dbReference type="EMBL" id="WVHT01000011">
    <property type="protein sequence ID" value="MXV52951.1"/>
    <property type="molecule type" value="Genomic_DNA"/>
</dbReference>
<comment type="caution">
    <text evidence="1">The sequence shown here is derived from an EMBL/GenBank/DDBJ whole genome shotgun (WGS) entry which is preliminary data.</text>
</comment>
<reference evidence="1 2" key="1">
    <citation type="submission" date="2019-11" db="EMBL/GenBank/DDBJ databases">
        <title>Pedobacter sp. HMF7647 Genome sequencing and assembly.</title>
        <authorList>
            <person name="Kang H."/>
            <person name="Kim H."/>
            <person name="Joh K."/>
        </authorList>
    </citation>
    <scope>NUCLEOTIDE SEQUENCE [LARGE SCALE GENOMIC DNA]</scope>
    <source>
        <strain evidence="1 2">HMF7647</strain>
    </source>
</reference>
<accession>A0A7K1YEY4</accession>
<dbReference type="AlphaFoldDB" id="A0A7K1YEY4"/>
<dbReference type="SUPFAM" id="SSF52833">
    <property type="entry name" value="Thioredoxin-like"/>
    <property type="match status" value="1"/>
</dbReference>
<dbReference type="PROSITE" id="PS00626">
    <property type="entry name" value="RCC1_2"/>
    <property type="match status" value="1"/>
</dbReference>
<dbReference type="CDD" id="cd02980">
    <property type="entry name" value="TRX_Fd_family"/>
    <property type="match status" value="1"/>
</dbReference>
<organism evidence="1 2">
    <name type="scientific">Hufsiella arboris</name>
    <dbReference type="NCBI Taxonomy" id="2695275"/>
    <lineage>
        <taxon>Bacteria</taxon>
        <taxon>Pseudomonadati</taxon>
        <taxon>Bacteroidota</taxon>
        <taxon>Sphingobacteriia</taxon>
        <taxon>Sphingobacteriales</taxon>
        <taxon>Sphingobacteriaceae</taxon>
        <taxon>Hufsiella</taxon>
    </lineage>
</organism>
<proteinExistence type="predicted"/>
<dbReference type="RefSeq" id="WP_160846130.1">
    <property type="nucleotide sequence ID" value="NZ_WVHT01000011.1"/>
</dbReference>
<evidence type="ECO:0000313" key="1">
    <source>
        <dbReference type="EMBL" id="MXV52951.1"/>
    </source>
</evidence>
<dbReference type="InterPro" id="IPR036249">
    <property type="entry name" value="Thioredoxin-like_sf"/>
</dbReference>
<gene>
    <name evidence="1" type="ORF">GS399_18425</name>
</gene>
<dbReference type="InterPro" id="IPR000408">
    <property type="entry name" value="Reg_chr_condens"/>
</dbReference>
<evidence type="ECO:0000313" key="2">
    <source>
        <dbReference type="Proteomes" id="UP000466586"/>
    </source>
</evidence>
<name>A0A7K1YEY4_9SPHI</name>